<evidence type="ECO:0000313" key="3">
    <source>
        <dbReference type="EMBL" id="MBU3852913.1"/>
    </source>
</evidence>
<accession>A0A9E2L713</accession>
<feature type="compositionally biased region" description="Polar residues" evidence="1">
    <location>
        <begin position="81"/>
        <end position="105"/>
    </location>
</feature>
<evidence type="ECO:0000256" key="1">
    <source>
        <dbReference type="SAM" id="MobiDB-lite"/>
    </source>
</evidence>
<dbReference type="NCBIfam" id="NF040506">
    <property type="entry name" value="PG0870_Nterm"/>
    <property type="match status" value="1"/>
</dbReference>
<feature type="compositionally biased region" description="Basic and acidic residues" evidence="1">
    <location>
        <begin position="66"/>
        <end position="79"/>
    </location>
</feature>
<evidence type="ECO:0000259" key="2">
    <source>
        <dbReference type="Pfam" id="PF21957"/>
    </source>
</evidence>
<organism evidence="3 4">
    <name type="scientific">Candidatus Paraprevotella stercoravium</name>
    <dbReference type="NCBI Taxonomy" id="2838725"/>
    <lineage>
        <taxon>Bacteria</taxon>
        <taxon>Pseudomonadati</taxon>
        <taxon>Bacteroidota</taxon>
        <taxon>Bacteroidia</taxon>
        <taxon>Bacteroidales</taxon>
        <taxon>Prevotellaceae</taxon>
        <taxon>Paraprevotella</taxon>
    </lineage>
</organism>
<evidence type="ECO:0000313" key="4">
    <source>
        <dbReference type="Proteomes" id="UP000823865"/>
    </source>
</evidence>
<name>A0A9E2L713_9BACT</name>
<reference evidence="3" key="1">
    <citation type="journal article" date="2021" name="PeerJ">
        <title>Extensive microbial diversity within the chicken gut microbiome revealed by metagenomics and culture.</title>
        <authorList>
            <person name="Gilroy R."/>
            <person name="Ravi A."/>
            <person name="Getino M."/>
            <person name="Pursley I."/>
            <person name="Horton D.L."/>
            <person name="Alikhan N.F."/>
            <person name="Baker D."/>
            <person name="Gharbi K."/>
            <person name="Hall N."/>
            <person name="Watson M."/>
            <person name="Adriaenssens E.M."/>
            <person name="Foster-Nyarko E."/>
            <person name="Jarju S."/>
            <person name="Secka A."/>
            <person name="Antonio M."/>
            <person name="Oren A."/>
            <person name="Chaudhuri R.R."/>
            <person name="La Ragione R."/>
            <person name="Hildebrand F."/>
            <person name="Pallen M.J."/>
        </authorList>
    </citation>
    <scope>NUCLEOTIDE SEQUENCE</scope>
    <source>
        <strain evidence="3">G3-2149</strain>
    </source>
</reference>
<feature type="domain" description="Zinc beta-ribbon finger putative" evidence="2">
    <location>
        <begin position="7"/>
        <end position="69"/>
    </location>
</feature>
<gene>
    <name evidence="3" type="ORF">H9789_03650</name>
</gene>
<proteinExistence type="predicted"/>
<dbReference type="Pfam" id="PF21957">
    <property type="entry name" value="Zn_ribbon_16"/>
    <property type="match status" value="1"/>
</dbReference>
<sequence>MMKEDTTYSLQKYAGRNTRHTCPQCGKPHCFSFYVDAQGNVLDETVGRCDHESSCGYHKTPKQYFEEHPALKPDWRDRQPVGNQPKKSGTKGRNSIKTNQQTKQTPLCTIPKEILTKSVRKDIPSTFTLFLQTIFP</sequence>
<dbReference type="InterPro" id="IPR047731">
    <property type="entry name" value="Zinc_ribbon_put"/>
</dbReference>
<reference evidence="3" key="2">
    <citation type="submission" date="2021-04" db="EMBL/GenBank/DDBJ databases">
        <authorList>
            <person name="Gilroy R."/>
        </authorList>
    </citation>
    <scope>NUCLEOTIDE SEQUENCE</scope>
    <source>
        <strain evidence="3">G3-2149</strain>
    </source>
</reference>
<dbReference type="Proteomes" id="UP000823865">
    <property type="component" value="Unassembled WGS sequence"/>
</dbReference>
<protein>
    <recommendedName>
        <fullName evidence="2">Zinc beta-ribbon finger putative domain-containing protein</fullName>
    </recommendedName>
</protein>
<feature type="region of interest" description="Disordered" evidence="1">
    <location>
        <begin position="66"/>
        <end position="105"/>
    </location>
</feature>
<dbReference type="AlphaFoldDB" id="A0A9E2L713"/>
<comment type="caution">
    <text evidence="3">The sequence shown here is derived from an EMBL/GenBank/DDBJ whole genome shotgun (WGS) entry which is preliminary data.</text>
</comment>
<dbReference type="EMBL" id="JAHLFU010000068">
    <property type="protein sequence ID" value="MBU3852913.1"/>
    <property type="molecule type" value="Genomic_DNA"/>
</dbReference>
<feature type="non-terminal residue" evidence="3">
    <location>
        <position position="136"/>
    </location>
</feature>